<keyword evidence="7" id="KW-0915">Sodium</keyword>
<evidence type="ECO:0000313" key="15">
    <source>
        <dbReference type="EMBL" id="CAJ0577010.1"/>
    </source>
</evidence>
<comment type="subcellular location">
    <subcellularLocation>
        <location evidence="1">Membrane</location>
        <topology evidence="1">Multi-pass membrane protein</topology>
    </subcellularLocation>
</comment>
<sequence length="699" mass="80788">MLGFRYLHTRYKTWFRILWAFILFFFLGLTIYQVTDRISYYFIRNPLKTQRIYDTPTEMPFPTVIICNKLQIKASALATMAPGLLSLMAELSEDDGTVTADQKLICEYGKARSCFDDIRPIFTPKGVCYEVAPNMTVRRPVYSEGIHLEAGKVVTIPVNDVRKLFRYESECGRRGVGPFNRTQYSRGACQWARQAEAVEKLCGCRPAISPHHRAKFFAADSDENPHFDNNIPAAPHMKKKKRRTKAPPPCTIRQEYECALNVTVGRLNPNDIESLLPSDWEDIKERKIDRIQPALELIPNHRIPVVRSVQQLASEAGNFLDMAIKILNVTSSNSSLVPCLVMDGIRVADRTIGQIFTRERIWRNIETYLELVFPHNMEAIFGVLGLHMTPNYTLEYVELGGRVDDRLLDTALHNIDQIEISLRDPATVFGLKSMDPHDRAPVVHAVRHLFVEAGVCLSKVSDEINRLESSESTLRTLIYQCRTDFAAQYEMLAESHRFMTSLDSHVFSDYETMVYRLTSALQRVRFQTHPKIFNWHDHRIHLRDFVQLYKEGGKDHQEMGELMKLRKIINLDLAEAVHHLRQMKQCMKDIVPKLQPLRRSPFVRAEWMSRLERLVEQAQAYSPGIQYDRVNLLHVKLYYAHFKQEIIRQEKSYNLFLLLAEIGGTIGLYVGATLLTAAETFVFFIEKKTRRILLKPQFC</sequence>
<keyword evidence="3 13" id="KW-0813">Transport</keyword>
<keyword evidence="11 13" id="KW-0739">Sodium transport</keyword>
<keyword evidence="10" id="KW-0325">Glycoprotein</keyword>
<feature type="transmembrane region" description="Helical" evidence="14">
    <location>
        <begin position="655"/>
        <end position="685"/>
    </location>
</feature>
<keyword evidence="4 13" id="KW-0894">Sodium channel</keyword>
<evidence type="ECO:0000256" key="8">
    <source>
        <dbReference type="ARBA" id="ARBA00023065"/>
    </source>
</evidence>
<dbReference type="AlphaFoldDB" id="A0AA36CX59"/>
<keyword evidence="5 13" id="KW-0812">Transmembrane</keyword>
<protein>
    <submittedName>
        <fullName evidence="15">Uncharacterized protein</fullName>
    </submittedName>
</protein>
<dbReference type="PANTHER" id="PTHR11690:SF293">
    <property type="entry name" value="ACID-SENSING ION CHANNEL 1"/>
    <property type="match status" value="1"/>
</dbReference>
<proteinExistence type="inferred from homology"/>
<name>A0AA36CX59_9BILA</name>
<evidence type="ECO:0000256" key="2">
    <source>
        <dbReference type="ARBA" id="ARBA00007193"/>
    </source>
</evidence>
<dbReference type="GO" id="GO:0005886">
    <property type="term" value="C:plasma membrane"/>
    <property type="evidence" value="ECO:0007669"/>
    <property type="project" value="TreeGrafter"/>
</dbReference>
<keyword evidence="12 13" id="KW-0407">Ion channel</keyword>
<evidence type="ECO:0000256" key="5">
    <source>
        <dbReference type="ARBA" id="ARBA00022692"/>
    </source>
</evidence>
<dbReference type="Proteomes" id="UP001177023">
    <property type="component" value="Unassembled WGS sequence"/>
</dbReference>
<dbReference type="Gene3D" id="1.10.287.770">
    <property type="entry name" value="YojJ-like"/>
    <property type="match status" value="1"/>
</dbReference>
<evidence type="ECO:0000256" key="13">
    <source>
        <dbReference type="RuleBase" id="RU000679"/>
    </source>
</evidence>
<reference evidence="15" key="1">
    <citation type="submission" date="2023-06" db="EMBL/GenBank/DDBJ databases">
        <authorList>
            <person name="Delattre M."/>
        </authorList>
    </citation>
    <scope>NUCLEOTIDE SEQUENCE</scope>
    <source>
        <strain evidence="15">AF72</strain>
    </source>
</reference>
<evidence type="ECO:0000256" key="9">
    <source>
        <dbReference type="ARBA" id="ARBA00023136"/>
    </source>
</evidence>
<evidence type="ECO:0000313" key="16">
    <source>
        <dbReference type="Proteomes" id="UP001177023"/>
    </source>
</evidence>
<accession>A0AA36CX59</accession>
<evidence type="ECO:0000256" key="3">
    <source>
        <dbReference type="ARBA" id="ARBA00022448"/>
    </source>
</evidence>
<comment type="similarity">
    <text evidence="2 13">Belongs to the amiloride-sensitive sodium channel (TC 1.A.6) family.</text>
</comment>
<keyword evidence="8 13" id="KW-0406">Ion transport</keyword>
<dbReference type="Pfam" id="PF00858">
    <property type="entry name" value="ASC"/>
    <property type="match status" value="2"/>
</dbReference>
<gene>
    <name evidence="15" type="ORF">MSPICULIGERA_LOCUS15290</name>
</gene>
<dbReference type="InterPro" id="IPR001873">
    <property type="entry name" value="ENaC"/>
</dbReference>
<evidence type="ECO:0000256" key="11">
    <source>
        <dbReference type="ARBA" id="ARBA00023201"/>
    </source>
</evidence>
<feature type="transmembrane region" description="Helical" evidence="14">
    <location>
        <begin position="14"/>
        <end position="34"/>
    </location>
</feature>
<evidence type="ECO:0000256" key="12">
    <source>
        <dbReference type="ARBA" id="ARBA00023303"/>
    </source>
</evidence>
<evidence type="ECO:0000256" key="4">
    <source>
        <dbReference type="ARBA" id="ARBA00022461"/>
    </source>
</evidence>
<evidence type="ECO:0000256" key="7">
    <source>
        <dbReference type="ARBA" id="ARBA00023053"/>
    </source>
</evidence>
<comment type="caution">
    <text evidence="15">The sequence shown here is derived from an EMBL/GenBank/DDBJ whole genome shotgun (WGS) entry which is preliminary data.</text>
</comment>
<dbReference type="PANTHER" id="PTHR11690">
    <property type="entry name" value="AMILORIDE-SENSITIVE SODIUM CHANNEL-RELATED"/>
    <property type="match status" value="1"/>
</dbReference>
<evidence type="ECO:0000256" key="14">
    <source>
        <dbReference type="SAM" id="Phobius"/>
    </source>
</evidence>
<evidence type="ECO:0000256" key="6">
    <source>
        <dbReference type="ARBA" id="ARBA00022989"/>
    </source>
</evidence>
<evidence type="ECO:0000256" key="1">
    <source>
        <dbReference type="ARBA" id="ARBA00004141"/>
    </source>
</evidence>
<dbReference type="EMBL" id="CATQJA010002648">
    <property type="protein sequence ID" value="CAJ0577010.1"/>
    <property type="molecule type" value="Genomic_DNA"/>
</dbReference>
<keyword evidence="6 14" id="KW-1133">Transmembrane helix</keyword>
<evidence type="ECO:0000256" key="10">
    <source>
        <dbReference type="ARBA" id="ARBA00023180"/>
    </source>
</evidence>
<organism evidence="15 16">
    <name type="scientific">Mesorhabditis spiculigera</name>
    <dbReference type="NCBI Taxonomy" id="96644"/>
    <lineage>
        <taxon>Eukaryota</taxon>
        <taxon>Metazoa</taxon>
        <taxon>Ecdysozoa</taxon>
        <taxon>Nematoda</taxon>
        <taxon>Chromadorea</taxon>
        <taxon>Rhabditida</taxon>
        <taxon>Rhabditina</taxon>
        <taxon>Rhabditomorpha</taxon>
        <taxon>Rhabditoidea</taxon>
        <taxon>Rhabditidae</taxon>
        <taxon>Mesorhabditinae</taxon>
        <taxon>Mesorhabditis</taxon>
    </lineage>
</organism>
<dbReference type="GO" id="GO:0015280">
    <property type="term" value="F:ligand-gated sodium channel activity"/>
    <property type="evidence" value="ECO:0007669"/>
    <property type="project" value="TreeGrafter"/>
</dbReference>
<keyword evidence="16" id="KW-1185">Reference proteome</keyword>
<dbReference type="PRINTS" id="PR01078">
    <property type="entry name" value="AMINACHANNEL"/>
</dbReference>
<keyword evidence="9 14" id="KW-0472">Membrane</keyword>
<feature type="non-terminal residue" evidence="15">
    <location>
        <position position="699"/>
    </location>
</feature>